<name>A0A2K3CXJ4_CHLRE</name>
<feature type="region of interest" description="Disordered" evidence="1">
    <location>
        <begin position="134"/>
        <end position="163"/>
    </location>
</feature>
<dbReference type="EMBL" id="CM008975">
    <property type="protein sequence ID" value="PNW73014.1"/>
    <property type="molecule type" value="Genomic_DNA"/>
</dbReference>
<dbReference type="KEGG" id="cre:CHLRE_14g615450v5"/>
<feature type="compositionally biased region" description="Low complexity" evidence="1">
    <location>
        <begin position="83"/>
        <end position="92"/>
    </location>
</feature>
<feature type="compositionally biased region" description="Gly residues" evidence="1">
    <location>
        <begin position="179"/>
        <end position="190"/>
    </location>
</feature>
<feature type="region of interest" description="Disordered" evidence="1">
    <location>
        <begin position="38"/>
        <end position="58"/>
    </location>
</feature>
<dbReference type="OrthoDB" id="549195at2759"/>
<feature type="compositionally biased region" description="Basic and acidic residues" evidence="1">
    <location>
        <begin position="193"/>
        <end position="204"/>
    </location>
</feature>
<keyword evidence="4" id="KW-0002">3D-structure</keyword>
<dbReference type="AlphaFoldDB" id="A0A2K3CXJ4"/>
<feature type="compositionally biased region" description="Gly residues" evidence="1">
    <location>
        <begin position="205"/>
        <end position="220"/>
    </location>
</feature>
<gene>
    <name evidence="2" type="ORF">CHLRE_14g615450v5</name>
</gene>
<dbReference type="SMR" id="A0A2K3CXJ4"/>
<dbReference type="EMDB" id="EMD-13480"/>
<evidence type="ECO:0000256" key="1">
    <source>
        <dbReference type="SAM" id="MobiDB-lite"/>
    </source>
</evidence>
<feature type="region of interest" description="Disordered" evidence="1">
    <location>
        <begin position="416"/>
        <end position="436"/>
    </location>
</feature>
<feature type="region of interest" description="Disordered" evidence="1">
    <location>
        <begin position="175"/>
        <end position="220"/>
    </location>
</feature>
<proteinExistence type="evidence at protein level"/>
<dbReference type="InParanoid" id="A0A2K3CXJ4"/>
<reference evidence="2 3" key="1">
    <citation type="journal article" date="2007" name="Science">
        <title>The Chlamydomonas genome reveals the evolution of key animal and plant functions.</title>
        <authorList>
            <person name="Merchant S.S."/>
            <person name="Prochnik S.E."/>
            <person name="Vallon O."/>
            <person name="Harris E.H."/>
            <person name="Karpowicz S.J."/>
            <person name="Witman G.B."/>
            <person name="Terry A."/>
            <person name="Salamov A."/>
            <person name="Fritz-Laylin L.K."/>
            <person name="Marechal-Drouard L."/>
            <person name="Marshall W.F."/>
            <person name="Qu L.H."/>
            <person name="Nelson D.R."/>
            <person name="Sanderfoot A.A."/>
            <person name="Spalding M.H."/>
            <person name="Kapitonov V.V."/>
            <person name="Ren Q."/>
            <person name="Ferris P."/>
            <person name="Lindquist E."/>
            <person name="Shapiro H."/>
            <person name="Lucas S.M."/>
            <person name="Grimwood J."/>
            <person name="Schmutz J."/>
            <person name="Cardol P."/>
            <person name="Cerutti H."/>
            <person name="Chanfreau G."/>
            <person name="Chen C.L."/>
            <person name="Cognat V."/>
            <person name="Croft M.T."/>
            <person name="Dent R."/>
            <person name="Dutcher S."/>
            <person name="Fernandez E."/>
            <person name="Fukuzawa H."/>
            <person name="Gonzalez-Ballester D."/>
            <person name="Gonzalez-Halphen D."/>
            <person name="Hallmann A."/>
            <person name="Hanikenne M."/>
            <person name="Hippler M."/>
            <person name="Inwood W."/>
            <person name="Jabbari K."/>
            <person name="Kalanon M."/>
            <person name="Kuras R."/>
            <person name="Lefebvre P.A."/>
            <person name="Lemaire S.D."/>
            <person name="Lobanov A.V."/>
            <person name="Lohr M."/>
            <person name="Manuell A."/>
            <person name="Meier I."/>
            <person name="Mets L."/>
            <person name="Mittag M."/>
            <person name="Mittelmeier T."/>
            <person name="Moroney J.V."/>
            <person name="Moseley J."/>
            <person name="Napoli C."/>
            <person name="Nedelcu A.M."/>
            <person name="Niyogi K."/>
            <person name="Novoselov S.V."/>
            <person name="Paulsen I.T."/>
            <person name="Pazour G."/>
            <person name="Purton S."/>
            <person name="Ral J.P."/>
            <person name="Riano-Pachon D.M."/>
            <person name="Riekhof W."/>
            <person name="Rymarquis L."/>
            <person name="Schroda M."/>
            <person name="Stern D."/>
            <person name="Umen J."/>
            <person name="Willows R."/>
            <person name="Wilson N."/>
            <person name="Zimmer S.L."/>
            <person name="Allmer J."/>
            <person name="Balk J."/>
            <person name="Bisova K."/>
            <person name="Chen C.J."/>
            <person name="Elias M."/>
            <person name="Gendler K."/>
            <person name="Hauser C."/>
            <person name="Lamb M.R."/>
            <person name="Ledford H."/>
            <person name="Long J.C."/>
            <person name="Minagawa J."/>
            <person name="Page M.D."/>
            <person name="Pan J."/>
            <person name="Pootakham W."/>
            <person name="Roje S."/>
            <person name="Rose A."/>
            <person name="Stahlberg E."/>
            <person name="Terauchi A.M."/>
            <person name="Yang P."/>
            <person name="Ball S."/>
            <person name="Bowler C."/>
            <person name="Dieckmann C.L."/>
            <person name="Gladyshev V.N."/>
            <person name="Green P."/>
            <person name="Jorgensen R."/>
            <person name="Mayfield S."/>
            <person name="Mueller-Roeber B."/>
            <person name="Rajamani S."/>
            <person name="Sayre R.T."/>
            <person name="Brokstein P."/>
            <person name="Dubchak I."/>
            <person name="Goodstein D."/>
            <person name="Hornick L."/>
            <person name="Huang Y.W."/>
            <person name="Jhaveri J."/>
            <person name="Luo Y."/>
            <person name="Martinez D."/>
            <person name="Ngau W.C."/>
            <person name="Otillar B."/>
            <person name="Poliakov A."/>
            <person name="Porter A."/>
            <person name="Szajkowski L."/>
            <person name="Werner G."/>
            <person name="Zhou K."/>
            <person name="Grigoriev I.V."/>
            <person name="Rokhsar D.S."/>
            <person name="Grossman A.R."/>
        </authorList>
    </citation>
    <scope>NUCLEOTIDE SEQUENCE [LARGE SCALE GENOMIC DNA]</scope>
    <source>
        <strain evidence="3">CC-503</strain>
    </source>
</reference>
<sequence length="820" mass="79402">MLQALAGGALGGLQTNGPANLVGALGLLQRAAAAVVTGVPSSSSPVPPHADRSLASLSAGAQSAAESACSHGGCGHDEAPCCSARSSSNSSSDAGAPRGLQQQLRSQQLQQHQHQQRRGIATSAGSALAYKFQSNVSPASSRGSGRGSKVATRDNYQRWRESGGDVRVAQDILREAEGSGRGGGGGGGAGAARRGDSRLRRGADRPGGSGAGSGGGTGAGAGVVDVQDELRAMVLGCRDLSELQVVVCECGADLNPFLVCAAAARLHKLKQATPPGASPAALARRVGESLMVLLQDRAAEAPLSQLAGAAHGLAEAGLAPGAALLEALAARCEAASPRGGTALQEADGRTVSVLLLSAAKFLARQQQQQQQAAVAAGAGAGAGSSSAADAAAVRLWGVVRDVAQVKLLRALGEEPEGSAAAPVGGGEAGPEVDDSMPQSSLRAIAKALVLARDTSAPAIATWTAAARLAARHAAELQPAVAAAVLRSYCMAGGPAALDGGREGLPEAVWAALGPQVAELDVGTLLDLTFAATKLAVAAPGGAGGAAASELGAGMLRPLCDALTPRVPALSCADVASLATGLAAALGAAGGEAAAAAADGAPPLLSPSHFGSLPRLLSDLLLLRGPGQFGGRNFASVALALALVTGGPAGAGGGGAAAAGSLPPAFWSKLAAVALPEVPAMDAGSLSRLAGAFCARFAAAAAAAAAAEPAASAAAAAAAAPPPPSPELVAAVHGRAGQLLDGAAGGVGVREALHLLRCLAEWQVPEGAAAAPATLMRLADVLAAADSGAVAAAATPAVRQALAAKLAGLGLGGHAVVAKLG</sequence>
<feature type="region of interest" description="Disordered" evidence="1">
    <location>
        <begin position="80"/>
        <end position="121"/>
    </location>
</feature>
<dbReference type="PDB" id="7PKT">
    <property type="method" value="EM"/>
    <property type="resolution" value="3.00 A"/>
    <property type="chains" value="Q=1-693"/>
</dbReference>
<feature type="compositionally biased region" description="Basic and acidic residues" evidence="1">
    <location>
        <begin position="151"/>
        <end position="163"/>
    </location>
</feature>
<dbReference type="RefSeq" id="XP_042916749.1">
    <property type="nucleotide sequence ID" value="XM_043070076.1"/>
</dbReference>
<evidence type="ECO:0007829" key="4">
    <source>
        <dbReference type="PDB" id="7PKT"/>
    </source>
</evidence>
<reference evidence="4" key="2">
    <citation type="journal article" date="2021" name="Nat. Commun.">
        <title>How to build a ribosome from RNA fragments in Chlamydomonas mitochondria.</title>
        <authorList>
            <person name="Waltz F."/>
            <person name="Salinas-Giege T."/>
            <person name="Englmeier R."/>
            <person name="Meichel H."/>
            <person name="Soufari H."/>
            <person name="Kuhn L."/>
            <person name="Pfeffer S."/>
            <person name="Forster F."/>
            <person name="Engel B.D."/>
            <person name="Giege P."/>
            <person name="Drouard L."/>
            <person name="Hashem Y."/>
        </authorList>
    </citation>
    <scope>STRUCTURE BY ELECTRON MICROSCOPY (3.00 ANGSTROMS) OF 1-693</scope>
</reference>
<dbReference type="Proteomes" id="UP000006906">
    <property type="component" value="Chromosome 14"/>
</dbReference>
<feature type="compositionally biased region" description="Low complexity" evidence="1">
    <location>
        <begin position="100"/>
        <end position="113"/>
    </location>
</feature>
<accession>A0A2K3CXJ4</accession>
<evidence type="ECO:0000313" key="3">
    <source>
        <dbReference type="Proteomes" id="UP000006906"/>
    </source>
</evidence>
<keyword evidence="3" id="KW-1185">Reference proteome</keyword>
<organism evidence="2 3">
    <name type="scientific">Chlamydomonas reinhardtii</name>
    <name type="common">Chlamydomonas smithii</name>
    <dbReference type="NCBI Taxonomy" id="3055"/>
    <lineage>
        <taxon>Eukaryota</taxon>
        <taxon>Viridiplantae</taxon>
        <taxon>Chlorophyta</taxon>
        <taxon>core chlorophytes</taxon>
        <taxon>Chlorophyceae</taxon>
        <taxon>CS clade</taxon>
        <taxon>Chlamydomonadales</taxon>
        <taxon>Chlamydomonadaceae</taxon>
        <taxon>Chlamydomonas</taxon>
    </lineage>
</organism>
<dbReference type="Gramene" id="PNW73014">
    <property type="protein sequence ID" value="PNW73014"/>
    <property type="gene ID" value="CHLRE_14g615450v5"/>
</dbReference>
<dbReference type="GeneID" id="66056197"/>
<protein>
    <submittedName>
        <fullName evidence="2">Uncharacterized protein</fullName>
    </submittedName>
</protein>
<evidence type="ECO:0000313" key="2">
    <source>
        <dbReference type="EMBL" id="PNW73014.1"/>
    </source>
</evidence>